<organism evidence="2 3">
    <name type="scientific">Marchantia polymorpha subsp. ruderalis</name>
    <dbReference type="NCBI Taxonomy" id="1480154"/>
    <lineage>
        <taxon>Eukaryota</taxon>
        <taxon>Viridiplantae</taxon>
        <taxon>Streptophyta</taxon>
        <taxon>Embryophyta</taxon>
        <taxon>Marchantiophyta</taxon>
        <taxon>Marchantiopsida</taxon>
        <taxon>Marchantiidae</taxon>
        <taxon>Marchantiales</taxon>
        <taxon>Marchantiaceae</taxon>
        <taxon>Marchantia</taxon>
    </lineage>
</organism>
<gene>
    <name evidence="2" type="ORF">AXG93_496s1220</name>
</gene>
<evidence type="ECO:0000313" key="2">
    <source>
        <dbReference type="EMBL" id="OAE22826.1"/>
    </source>
</evidence>
<evidence type="ECO:0000256" key="1">
    <source>
        <dbReference type="SAM" id="MobiDB-lite"/>
    </source>
</evidence>
<feature type="compositionally biased region" description="Acidic residues" evidence="1">
    <location>
        <begin position="86"/>
        <end position="100"/>
    </location>
</feature>
<feature type="compositionally biased region" description="Gly residues" evidence="1">
    <location>
        <begin position="101"/>
        <end position="126"/>
    </location>
</feature>
<proteinExistence type="predicted"/>
<sequence>MGKWDRRRSVAKTPVLYPRTELRDTTRLLLLTGFRRSRYPLPTLADTAFCSGRGSQDSPAAARRKNGGSETRMGTWEDGGWGRCGEEEDEEEEEEEEEEGAGAGAGLGLGGRGEGRSGGGGGGGGSTPSSTEALYKDLPETKRHTSGLLHANSD</sequence>
<reference evidence="2" key="1">
    <citation type="submission" date="2016-03" db="EMBL/GenBank/DDBJ databases">
        <title>Mechanisms controlling the formation of the plant cell surface in tip-growing cells are functionally conserved among land plants.</title>
        <authorList>
            <person name="Honkanen S."/>
            <person name="Jones V.A."/>
            <person name="Morieri G."/>
            <person name="Champion C."/>
            <person name="Hetherington A.J."/>
            <person name="Kelly S."/>
            <person name="Saint-Marcoux D."/>
            <person name="Proust H."/>
            <person name="Prescott H."/>
            <person name="Dolan L."/>
        </authorList>
    </citation>
    <scope>NUCLEOTIDE SEQUENCE [LARGE SCALE GENOMIC DNA]</scope>
    <source>
        <tissue evidence="2">Whole gametophyte</tissue>
    </source>
</reference>
<feature type="region of interest" description="Disordered" evidence="1">
    <location>
        <begin position="45"/>
        <end position="154"/>
    </location>
</feature>
<dbReference type="Proteomes" id="UP000077202">
    <property type="component" value="Unassembled WGS sequence"/>
</dbReference>
<evidence type="ECO:0000313" key="3">
    <source>
        <dbReference type="Proteomes" id="UP000077202"/>
    </source>
</evidence>
<feature type="compositionally biased region" description="Basic and acidic residues" evidence="1">
    <location>
        <begin position="134"/>
        <end position="143"/>
    </location>
</feature>
<accession>A0A176VSM0</accession>
<name>A0A176VSM0_MARPO</name>
<keyword evidence="3" id="KW-1185">Reference proteome</keyword>
<dbReference type="EMBL" id="LVLJ01003060">
    <property type="protein sequence ID" value="OAE22826.1"/>
    <property type="molecule type" value="Genomic_DNA"/>
</dbReference>
<dbReference type="AlphaFoldDB" id="A0A176VSM0"/>
<comment type="caution">
    <text evidence="2">The sequence shown here is derived from an EMBL/GenBank/DDBJ whole genome shotgun (WGS) entry which is preliminary data.</text>
</comment>
<protein>
    <submittedName>
        <fullName evidence="2">Uncharacterized protein</fullName>
    </submittedName>
</protein>